<keyword evidence="3" id="KW-1185">Reference proteome</keyword>
<accession>A0ABS1KK49</accession>
<comment type="caution">
    <text evidence="2">The sequence shown here is derived from an EMBL/GenBank/DDBJ whole genome shotgun (WGS) entry which is preliminary data.</text>
</comment>
<dbReference type="RefSeq" id="WP_202006588.1">
    <property type="nucleotide sequence ID" value="NZ_JAERRB010000001.1"/>
</dbReference>
<evidence type="ECO:0000313" key="2">
    <source>
        <dbReference type="EMBL" id="MBL0739607.1"/>
    </source>
</evidence>
<proteinExistence type="predicted"/>
<evidence type="ECO:0008006" key="4">
    <source>
        <dbReference type="Google" id="ProtNLM"/>
    </source>
</evidence>
<evidence type="ECO:0000313" key="3">
    <source>
        <dbReference type="Proteomes" id="UP000613030"/>
    </source>
</evidence>
<feature type="chain" id="PRO_5045166172" description="DUF1735 domain-containing protein" evidence="1">
    <location>
        <begin position="20"/>
        <end position="292"/>
    </location>
</feature>
<evidence type="ECO:0000256" key="1">
    <source>
        <dbReference type="SAM" id="SignalP"/>
    </source>
</evidence>
<dbReference type="PROSITE" id="PS51257">
    <property type="entry name" value="PROKAR_LIPOPROTEIN"/>
    <property type="match status" value="1"/>
</dbReference>
<organism evidence="2 3">
    <name type="scientific">Chryseolinea lacunae</name>
    <dbReference type="NCBI Taxonomy" id="2801331"/>
    <lineage>
        <taxon>Bacteria</taxon>
        <taxon>Pseudomonadati</taxon>
        <taxon>Bacteroidota</taxon>
        <taxon>Cytophagia</taxon>
        <taxon>Cytophagales</taxon>
        <taxon>Fulvivirgaceae</taxon>
        <taxon>Chryseolinea</taxon>
    </lineage>
</organism>
<keyword evidence="1" id="KW-0732">Signal</keyword>
<dbReference type="EMBL" id="JAERRB010000001">
    <property type="protein sequence ID" value="MBL0739607.1"/>
    <property type="molecule type" value="Genomic_DNA"/>
</dbReference>
<sequence>MKAIKGALLFGFSALIAGACFSPPDLPIAPQITYEGDIYFVKGQGVQDSLVVTINFKDGDGDLGLSSSAIGSPYNDINLYLANNGDTIALGKNALYDNLPPLVEVPNGATGKLVSVRTPKDPAYAYLPKFNPAANCPFENFTYDTLYVNEPDRAIFDNKNYKVIDTLTSADPRFPRIFLLLDTFYYRQNPNYANIEVAFYVRVDNTGDENTDYQIYDWRKEFCSISFNQRFPELSSKNGPLEGKLTYAMVSAGISSIFAGKALKLKIRIRDRGLHTSNIIDTGDFTLTDISR</sequence>
<name>A0ABS1KK49_9BACT</name>
<dbReference type="Proteomes" id="UP000613030">
    <property type="component" value="Unassembled WGS sequence"/>
</dbReference>
<feature type="signal peptide" evidence="1">
    <location>
        <begin position="1"/>
        <end position="19"/>
    </location>
</feature>
<protein>
    <recommendedName>
        <fullName evidence="4">DUF1735 domain-containing protein</fullName>
    </recommendedName>
</protein>
<gene>
    <name evidence="2" type="ORF">JI741_00195</name>
</gene>
<reference evidence="2 3" key="1">
    <citation type="submission" date="2021-01" db="EMBL/GenBank/DDBJ databases">
        <title>Chryseolinea sp. Jin1 Genome sequencing and assembly.</title>
        <authorList>
            <person name="Kim I."/>
        </authorList>
    </citation>
    <scope>NUCLEOTIDE SEQUENCE [LARGE SCALE GENOMIC DNA]</scope>
    <source>
        <strain evidence="2 3">Jin1</strain>
    </source>
</reference>